<reference evidence="2 3" key="1">
    <citation type="submission" date="2016-06" db="EMBL/GenBank/DDBJ databases">
        <authorList>
            <consortium name="Pathogen Informatics"/>
        </authorList>
    </citation>
    <scope>NUCLEOTIDE SEQUENCE [LARGE SCALE GENOMIC DNA]</scope>
</reference>
<evidence type="ECO:0000313" key="2">
    <source>
        <dbReference type="EMBL" id="SCN11994.1"/>
    </source>
</evidence>
<evidence type="ECO:0000313" key="3">
    <source>
        <dbReference type="Proteomes" id="UP000219813"/>
    </source>
</evidence>
<dbReference type="VEuPathDB" id="PlasmoDB:PmUG01_08011900"/>
<dbReference type="GeneID" id="39868101"/>
<feature type="transmembrane region" description="Helical" evidence="1">
    <location>
        <begin position="160"/>
        <end position="188"/>
    </location>
</feature>
<dbReference type="Pfam" id="PF12420">
    <property type="entry name" value="DUF3671"/>
    <property type="match status" value="1"/>
</dbReference>
<dbReference type="RefSeq" id="XP_028860990.1">
    <property type="nucleotide sequence ID" value="XM_029004286.1"/>
</dbReference>
<dbReference type="KEGG" id="pmal:PMUG01_08011900"/>
<feature type="transmembrane region" description="Helical" evidence="1">
    <location>
        <begin position="246"/>
        <end position="267"/>
    </location>
</feature>
<keyword evidence="3" id="KW-1185">Reference proteome</keyword>
<keyword evidence="1" id="KW-1133">Transmembrane helix</keyword>
<protein>
    <submittedName>
        <fullName evidence="2">Fam-l protein</fullName>
    </submittedName>
</protein>
<sequence length="282" mass="33515">MKLWFLIEITAFTLLTLRINLINDVSSFKKYFDENYNVLRKLDKRIYRLLTKNKQNSHLSTMSLKEEVPYNGENKKKHTYNNEKRELTRKKLLNVSSLNNCKSHKQDRKNKSFIFETKTFSYLEKKIFKELDYENFLKNNRVINNKLYKEIMFKKYGLRIALPLLLFLLLSISLVLDLFVGCGLINMLRQLLNTHDENIWKFLGQTFGNFIGKDLADFLKPLWTYTKMDGSNIKKEVYASTGLCGILIYFLPFIILGVTLISGIIYYHKKVKKFEKIKLRKR</sequence>
<dbReference type="Proteomes" id="UP000219813">
    <property type="component" value="Chromosome 8"/>
</dbReference>
<evidence type="ECO:0000256" key="1">
    <source>
        <dbReference type="SAM" id="Phobius"/>
    </source>
</evidence>
<accession>A0A1D3P9Y7</accession>
<dbReference type="AlphaFoldDB" id="A0A1D3P9Y7"/>
<gene>
    <name evidence="2" type="primary">PmUG01_08011900</name>
    <name evidence="2" type="ORF">PMUG01_08011900</name>
</gene>
<keyword evidence="1" id="KW-0472">Membrane</keyword>
<dbReference type="EMBL" id="LT594629">
    <property type="protein sequence ID" value="SCN11994.1"/>
    <property type="molecule type" value="Genomic_DNA"/>
</dbReference>
<name>A0A1D3P9Y7_PLAMA</name>
<organism evidence="2 3">
    <name type="scientific">Plasmodium malariae</name>
    <dbReference type="NCBI Taxonomy" id="5858"/>
    <lineage>
        <taxon>Eukaryota</taxon>
        <taxon>Sar</taxon>
        <taxon>Alveolata</taxon>
        <taxon>Apicomplexa</taxon>
        <taxon>Aconoidasida</taxon>
        <taxon>Haemosporida</taxon>
        <taxon>Plasmodiidae</taxon>
        <taxon>Plasmodium</taxon>
        <taxon>Plasmodium (Plasmodium)</taxon>
    </lineage>
</organism>
<proteinExistence type="predicted"/>
<dbReference type="InterPro" id="IPR022139">
    <property type="entry name" value="Fam-L/Fam-M-like_plasmodium"/>
</dbReference>
<keyword evidence="1" id="KW-0812">Transmembrane</keyword>